<evidence type="ECO:0000313" key="3">
    <source>
        <dbReference type="EMBL" id="KAA1122789.1"/>
    </source>
</evidence>
<evidence type="ECO:0000313" key="5">
    <source>
        <dbReference type="Proteomes" id="UP000325313"/>
    </source>
</evidence>
<dbReference type="EMBL" id="VSWC01000170">
    <property type="protein sequence ID" value="KAA1071323.1"/>
    <property type="molecule type" value="Genomic_DNA"/>
</dbReference>
<comment type="caution">
    <text evidence="3">The sequence shown here is derived from an EMBL/GenBank/DDBJ whole genome shotgun (WGS) entry which is preliminary data.</text>
</comment>
<evidence type="ECO:0008006" key="6">
    <source>
        <dbReference type="Google" id="ProtNLM"/>
    </source>
</evidence>
<dbReference type="Proteomes" id="UP000325313">
    <property type="component" value="Unassembled WGS sequence"/>
</dbReference>
<dbReference type="Pfam" id="PF14223">
    <property type="entry name" value="Retrotran_gag_2"/>
    <property type="match status" value="1"/>
</dbReference>
<dbReference type="OrthoDB" id="2503017at2759"/>
<organism evidence="3 5">
    <name type="scientific">Puccinia graminis f. sp. tritici</name>
    <dbReference type="NCBI Taxonomy" id="56615"/>
    <lineage>
        <taxon>Eukaryota</taxon>
        <taxon>Fungi</taxon>
        <taxon>Dikarya</taxon>
        <taxon>Basidiomycota</taxon>
        <taxon>Pucciniomycotina</taxon>
        <taxon>Pucciniomycetes</taxon>
        <taxon>Pucciniales</taxon>
        <taxon>Pucciniaceae</taxon>
        <taxon>Puccinia</taxon>
    </lineage>
</organism>
<keyword evidence="4" id="KW-1185">Reference proteome</keyword>
<dbReference type="EMBL" id="VDEP01000216">
    <property type="protein sequence ID" value="KAA1122789.1"/>
    <property type="molecule type" value="Genomic_DNA"/>
</dbReference>
<dbReference type="AlphaFoldDB" id="A0A5B0RBQ8"/>
<evidence type="ECO:0000313" key="4">
    <source>
        <dbReference type="Proteomes" id="UP000324748"/>
    </source>
</evidence>
<feature type="compositionally biased region" description="Polar residues" evidence="1">
    <location>
        <begin position="9"/>
        <end position="25"/>
    </location>
</feature>
<feature type="region of interest" description="Disordered" evidence="1">
    <location>
        <begin position="1"/>
        <end position="25"/>
    </location>
</feature>
<evidence type="ECO:0000256" key="1">
    <source>
        <dbReference type="SAM" id="MobiDB-lite"/>
    </source>
</evidence>
<name>A0A5B0RBQ8_PUCGR</name>
<protein>
    <recommendedName>
        <fullName evidence="6">DUF4219 domain-containing protein</fullName>
    </recommendedName>
</protein>
<dbReference type="Proteomes" id="UP000324748">
    <property type="component" value="Unassembled WGS sequence"/>
</dbReference>
<reference evidence="4 5" key="1">
    <citation type="submission" date="2019-05" db="EMBL/GenBank/DDBJ databases">
        <title>Emergence of the Ug99 lineage of the wheat stem rust pathogen through somatic hybridization.</title>
        <authorList>
            <person name="Li F."/>
            <person name="Upadhyaya N.M."/>
            <person name="Sperschneider J."/>
            <person name="Matny O."/>
            <person name="Nguyen-Phuc H."/>
            <person name="Mago R."/>
            <person name="Raley C."/>
            <person name="Miller M.E."/>
            <person name="Silverstein K.A.T."/>
            <person name="Henningsen E."/>
            <person name="Hirsch C.D."/>
            <person name="Visser B."/>
            <person name="Pretorius Z.A."/>
            <person name="Steffenson B.J."/>
            <person name="Schwessinger B."/>
            <person name="Dodds P.N."/>
            <person name="Figueroa M."/>
        </authorList>
    </citation>
    <scope>NUCLEOTIDE SEQUENCE [LARGE SCALE GENOMIC DNA]</scope>
    <source>
        <strain evidence="2">21-0</strain>
        <strain evidence="3 5">Ug99</strain>
    </source>
</reference>
<sequence>MSPIEISKSDSINQNTSQSKESNTMEKINSTILKTALEAIPKLTSDNYTLWRNLVDNMLDVQGLRDSLTSDTGTLNNSQDVHLRTIITSKLDSSIHPNIITHENEKDARKIWKSITEYFASTQPANRARVFNELLDLSFTASDVPAFITSVRSINSRLFEIGIDIPQDLVAYIILKKLPASLTNVSQQITHSDKPLTSTLVLDHLKLYNNDQSATANRGTGSRNDPIALFSDASKKCKKTAHNVLSNHPEAKCWMLYPHLRPTSENKNNRIESMKKD</sequence>
<evidence type="ECO:0000313" key="2">
    <source>
        <dbReference type="EMBL" id="KAA1071323.1"/>
    </source>
</evidence>
<accession>A0A5B0RBQ8</accession>
<proteinExistence type="predicted"/>
<gene>
    <name evidence="2" type="ORF">PGT21_050312</name>
    <name evidence="3" type="ORF">PGTUg99_050012</name>
</gene>